<dbReference type="EMBL" id="BLKV01000001">
    <property type="protein sequence ID" value="GFG69757.1"/>
    <property type="molecule type" value="Genomic_DNA"/>
</dbReference>
<accession>A0A7I9XK59</accession>
<comment type="caution">
    <text evidence="1">The sequence shown here is derived from an EMBL/GenBank/DDBJ whole genome shotgun (WGS) entry which is preliminary data.</text>
</comment>
<keyword evidence="2" id="KW-1185">Reference proteome</keyword>
<gene>
    <name evidence="1" type="ORF">MSEN_14770</name>
</gene>
<reference evidence="1 2" key="1">
    <citation type="journal article" date="2019" name="Emerg. Microbes Infect.">
        <title>Comprehensive subspecies identification of 175 nontuberculous mycobacteria species based on 7547 genomic profiles.</title>
        <authorList>
            <person name="Matsumoto Y."/>
            <person name="Kinjo T."/>
            <person name="Motooka D."/>
            <person name="Nabeya D."/>
            <person name="Jung N."/>
            <person name="Uechi K."/>
            <person name="Horii T."/>
            <person name="Iida T."/>
            <person name="Fujita J."/>
            <person name="Nakamura S."/>
        </authorList>
    </citation>
    <scope>NUCLEOTIDE SEQUENCE [LARGE SCALE GENOMIC DNA]</scope>
    <source>
        <strain evidence="1 2">JCM 16017</strain>
    </source>
</reference>
<dbReference type="Proteomes" id="UP000465263">
    <property type="component" value="Unassembled WGS sequence"/>
</dbReference>
<sequence>MWVSSCHSSGSDRCVDAEMVADSSNHRDGRLAPMPLITVATNPIRTASGGRRRRRGESAAVPTGARASTRLNGVCYRER</sequence>
<dbReference type="AlphaFoldDB" id="A0A7I9XK59"/>
<protein>
    <submittedName>
        <fullName evidence="1">Uncharacterized protein</fullName>
    </submittedName>
</protein>
<proteinExistence type="predicted"/>
<organism evidence="1 2">
    <name type="scientific">Mycolicibacter senuensis</name>
    <dbReference type="NCBI Taxonomy" id="386913"/>
    <lineage>
        <taxon>Bacteria</taxon>
        <taxon>Bacillati</taxon>
        <taxon>Actinomycetota</taxon>
        <taxon>Actinomycetes</taxon>
        <taxon>Mycobacteriales</taxon>
        <taxon>Mycobacteriaceae</taxon>
        <taxon>Mycolicibacter</taxon>
    </lineage>
</organism>
<name>A0A7I9XK59_9MYCO</name>
<evidence type="ECO:0000313" key="2">
    <source>
        <dbReference type="Proteomes" id="UP000465263"/>
    </source>
</evidence>
<evidence type="ECO:0000313" key="1">
    <source>
        <dbReference type="EMBL" id="GFG69757.1"/>
    </source>
</evidence>